<dbReference type="GO" id="GO:0046872">
    <property type="term" value="F:metal ion binding"/>
    <property type="evidence" value="ECO:0007669"/>
    <property type="project" value="UniProtKB-KW"/>
</dbReference>
<keyword evidence="3 10" id="KW-0479">Metal-binding</keyword>
<dbReference type="GO" id="GO:0036222">
    <property type="term" value="F:XTP diphosphatase activity"/>
    <property type="evidence" value="ECO:0007669"/>
    <property type="project" value="UniProtKB-UniRule"/>
</dbReference>
<evidence type="ECO:0000256" key="11">
    <source>
        <dbReference type="RuleBase" id="RU003781"/>
    </source>
</evidence>
<comment type="catalytic activity">
    <reaction evidence="8 10">
        <text>dITP + H2O = dIMP + diphosphate + H(+)</text>
        <dbReference type="Rhea" id="RHEA:28342"/>
        <dbReference type="ChEBI" id="CHEBI:15377"/>
        <dbReference type="ChEBI" id="CHEBI:15378"/>
        <dbReference type="ChEBI" id="CHEBI:33019"/>
        <dbReference type="ChEBI" id="CHEBI:61194"/>
        <dbReference type="ChEBI" id="CHEBI:61382"/>
        <dbReference type="EC" id="3.6.1.66"/>
    </reaction>
</comment>
<dbReference type="RefSeq" id="WP_121585712.1">
    <property type="nucleotide sequence ID" value="NZ_RCHT01000001.1"/>
</dbReference>
<dbReference type="EC" id="3.6.1.66" evidence="10"/>
<dbReference type="CDD" id="cd00515">
    <property type="entry name" value="HAM1"/>
    <property type="match status" value="1"/>
</dbReference>
<feature type="binding site" evidence="10">
    <location>
        <position position="70"/>
    </location>
    <ligand>
        <name>substrate</name>
    </ligand>
</feature>
<evidence type="ECO:0000256" key="10">
    <source>
        <dbReference type="HAMAP-Rule" id="MF_01405"/>
    </source>
</evidence>
<keyword evidence="7 10" id="KW-0546">Nucleotide metabolism</keyword>
<dbReference type="GO" id="GO:0035870">
    <property type="term" value="F:dITP diphosphatase activity"/>
    <property type="evidence" value="ECO:0007669"/>
    <property type="project" value="UniProtKB-UniRule"/>
</dbReference>
<dbReference type="GO" id="GO:0009146">
    <property type="term" value="P:purine nucleoside triphosphate catabolic process"/>
    <property type="evidence" value="ECO:0007669"/>
    <property type="project" value="UniProtKB-UniRule"/>
</dbReference>
<dbReference type="InterPro" id="IPR002637">
    <property type="entry name" value="RdgB/HAM1"/>
</dbReference>
<evidence type="ECO:0000256" key="7">
    <source>
        <dbReference type="ARBA" id="ARBA00023080"/>
    </source>
</evidence>
<proteinExistence type="inferred from homology"/>
<dbReference type="GO" id="GO:0036220">
    <property type="term" value="F:ITP diphosphatase activity"/>
    <property type="evidence" value="ECO:0007669"/>
    <property type="project" value="UniProtKB-UniRule"/>
</dbReference>
<feature type="binding site" evidence="10">
    <location>
        <position position="173"/>
    </location>
    <ligand>
        <name>substrate</name>
    </ligand>
</feature>
<dbReference type="EMBL" id="RCHT01000001">
    <property type="protein sequence ID" value="RLL14634.1"/>
    <property type="molecule type" value="Genomic_DNA"/>
</dbReference>
<protein>
    <recommendedName>
        <fullName evidence="10">dITP/XTP pyrophosphatase</fullName>
        <ecNumber evidence="10">3.6.1.66</ecNumber>
    </recommendedName>
    <alternativeName>
        <fullName evidence="10">Non-canonical purine NTP pyrophosphatase</fullName>
    </alternativeName>
    <alternativeName>
        <fullName evidence="10">Non-standard purine NTP pyrophosphatase</fullName>
    </alternativeName>
    <alternativeName>
        <fullName evidence="10">Nucleoside-triphosphate diphosphatase</fullName>
    </alternativeName>
    <alternativeName>
        <fullName evidence="10">Nucleoside-triphosphate pyrophosphatase</fullName>
        <shortName evidence="10">NTPase</shortName>
    </alternativeName>
</protein>
<keyword evidence="13" id="KW-1185">Reference proteome</keyword>
<evidence type="ECO:0000313" key="12">
    <source>
        <dbReference type="EMBL" id="RLL14634.1"/>
    </source>
</evidence>
<comment type="similarity">
    <text evidence="1 10 11">Belongs to the HAM1 NTPase family.</text>
</comment>
<evidence type="ECO:0000256" key="5">
    <source>
        <dbReference type="ARBA" id="ARBA00022801"/>
    </source>
</evidence>
<dbReference type="GO" id="GO:0005829">
    <property type="term" value="C:cytosol"/>
    <property type="evidence" value="ECO:0007669"/>
    <property type="project" value="TreeGrafter"/>
</dbReference>
<feature type="active site" description="Proton acceptor" evidence="10">
    <location>
        <position position="69"/>
    </location>
</feature>
<dbReference type="GO" id="GO:0017111">
    <property type="term" value="F:ribonucleoside triphosphate phosphatase activity"/>
    <property type="evidence" value="ECO:0007669"/>
    <property type="project" value="InterPro"/>
</dbReference>
<dbReference type="InterPro" id="IPR029001">
    <property type="entry name" value="ITPase-like_fam"/>
</dbReference>
<evidence type="ECO:0000256" key="2">
    <source>
        <dbReference type="ARBA" id="ARBA00011738"/>
    </source>
</evidence>
<feature type="binding site" evidence="10">
    <location>
        <begin position="7"/>
        <end position="12"/>
    </location>
    <ligand>
        <name>substrate</name>
    </ligand>
</feature>
<dbReference type="Pfam" id="PF01725">
    <property type="entry name" value="Ham1p_like"/>
    <property type="match status" value="1"/>
</dbReference>
<evidence type="ECO:0000256" key="8">
    <source>
        <dbReference type="ARBA" id="ARBA00051875"/>
    </source>
</evidence>
<keyword evidence="4 10" id="KW-0547">Nucleotide-binding</keyword>
<dbReference type="NCBIfam" id="TIGR00042">
    <property type="entry name" value="RdgB/HAM1 family non-canonical purine NTP pyrophosphatase"/>
    <property type="match status" value="1"/>
</dbReference>
<evidence type="ECO:0000256" key="6">
    <source>
        <dbReference type="ARBA" id="ARBA00022842"/>
    </source>
</evidence>
<gene>
    <name evidence="12" type="primary">rdgB</name>
    <name evidence="12" type="ORF">D4A47_01240</name>
</gene>
<evidence type="ECO:0000256" key="1">
    <source>
        <dbReference type="ARBA" id="ARBA00008023"/>
    </source>
</evidence>
<dbReference type="PANTHER" id="PTHR11067">
    <property type="entry name" value="INOSINE TRIPHOSPHATE PYROPHOSPHATASE/HAM1 PROTEIN"/>
    <property type="match status" value="1"/>
</dbReference>
<name>A0A498D251_9FIRM</name>
<keyword evidence="5 10" id="KW-0378">Hydrolase</keyword>
<comment type="cofactor">
    <cofactor evidence="10">
        <name>Mg(2+)</name>
        <dbReference type="ChEBI" id="CHEBI:18420"/>
    </cofactor>
    <text evidence="10">Binds 1 Mg(2+) ion per subunit.</text>
</comment>
<reference evidence="12 13" key="1">
    <citation type="submission" date="2018-10" db="EMBL/GenBank/DDBJ databases">
        <title>Anaerotruncus faecis sp. nov., isolated from human feces.</title>
        <authorList>
            <person name="Wang Y.-J."/>
        </authorList>
    </citation>
    <scope>NUCLEOTIDE SEQUENCE [LARGE SCALE GENOMIC DNA]</scope>
    <source>
        <strain evidence="12 13">22A2-44</strain>
    </source>
</reference>
<dbReference type="HAMAP" id="MF_01405">
    <property type="entry name" value="Non_canon_purine_NTPase"/>
    <property type="match status" value="1"/>
</dbReference>
<evidence type="ECO:0000256" key="9">
    <source>
        <dbReference type="ARBA" id="ARBA00052017"/>
    </source>
</evidence>
<dbReference type="GO" id="GO:0000166">
    <property type="term" value="F:nucleotide binding"/>
    <property type="evidence" value="ECO:0007669"/>
    <property type="project" value="UniProtKB-KW"/>
</dbReference>
<dbReference type="GO" id="GO:0009117">
    <property type="term" value="P:nucleotide metabolic process"/>
    <property type="evidence" value="ECO:0007669"/>
    <property type="project" value="UniProtKB-KW"/>
</dbReference>
<dbReference type="AlphaFoldDB" id="A0A498D251"/>
<feature type="binding site" evidence="10">
    <location>
        <position position="69"/>
    </location>
    <ligand>
        <name>Mg(2+)</name>
        <dbReference type="ChEBI" id="CHEBI:18420"/>
    </ligand>
</feature>
<comment type="catalytic activity">
    <reaction evidence="9 10">
        <text>XTP + H2O = XMP + diphosphate + H(+)</text>
        <dbReference type="Rhea" id="RHEA:28610"/>
        <dbReference type="ChEBI" id="CHEBI:15377"/>
        <dbReference type="ChEBI" id="CHEBI:15378"/>
        <dbReference type="ChEBI" id="CHEBI:33019"/>
        <dbReference type="ChEBI" id="CHEBI:57464"/>
        <dbReference type="ChEBI" id="CHEBI:61314"/>
        <dbReference type="EC" id="3.6.1.66"/>
    </reaction>
</comment>
<evidence type="ECO:0000256" key="4">
    <source>
        <dbReference type="ARBA" id="ARBA00022741"/>
    </source>
</evidence>
<evidence type="ECO:0000313" key="13">
    <source>
        <dbReference type="Proteomes" id="UP000276301"/>
    </source>
</evidence>
<feature type="binding site" evidence="10">
    <location>
        <begin position="152"/>
        <end position="155"/>
    </location>
    <ligand>
        <name>substrate</name>
    </ligand>
</feature>
<dbReference type="SUPFAM" id="SSF52972">
    <property type="entry name" value="ITPase-like"/>
    <property type="match status" value="1"/>
</dbReference>
<keyword evidence="6 10" id="KW-0460">Magnesium</keyword>
<evidence type="ECO:0000256" key="3">
    <source>
        <dbReference type="ARBA" id="ARBA00022723"/>
    </source>
</evidence>
<comment type="subunit">
    <text evidence="2 10">Homodimer.</text>
</comment>
<comment type="function">
    <text evidence="10">Pyrophosphatase that catalyzes the hydrolysis of nucleoside triphosphates to their monophosphate derivatives, with a high preference for the non-canonical purine nucleotides XTP (xanthosine triphosphate), dITP (deoxyinosine triphosphate) and ITP. Seems to function as a house-cleaning enzyme that removes non-canonical purine nucleotides from the nucleotide pool, thus preventing their incorporation into DNA/RNA and avoiding chromosomal lesions.</text>
</comment>
<feature type="binding site" evidence="10">
    <location>
        <position position="40"/>
    </location>
    <ligand>
        <name>Mg(2+)</name>
        <dbReference type="ChEBI" id="CHEBI:18420"/>
    </ligand>
</feature>
<dbReference type="InterPro" id="IPR020922">
    <property type="entry name" value="dITP/XTP_pyrophosphatase"/>
</dbReference>
<comment type="catalytic activity">
    <reaction evidence="10">
        <text>ITP + H2O = IMP + diphosphate + H(+)</text>
        <dbReference type="Rhea" id="RHEA:29399"/>
        <dbReference type="ChEBI" id="CHEBI:15377"/>
        <dbReference type="ChEBI" id="CHEBI:15378"/>
        <dbReference type="ChEBI" id="CHEBI:33019"/>
        <dbReference type="ChEBI" id="CHEBI:58053"/>
        <dbReference type="ChEBI" id="CHEBI:61402"/>
        <dbReference type="EC" id="3.6.1.66"/>
    </reaction>
</comment>
<dbReference type="FunFam" id="3.90.950.10:FF:000001">
    <property type="entry name" value="dITP/XTP pyrophosphatase"/>
    <property type="match status" value="1"/>
</dbReference>
<accession>A0A498D251</accession>
<feature type="binding site" evidence="10">
    <location>
        <begin position="178"/>
        <end position="179"/>
    </location>
    <ligand>
        <name>substrate</name>
    </ligand>
</feature>
<organism evidence="12 13">
    <name type="scientific">Anaerotruncus massiliensis</name>
    <name type="common">ex Liu et al. 2021</name>
    <dbReference type="NCBI Taxonomy" id="2321404"/>
    <lineage>
        <taxon>Bacteria</taxon>
        <taxon>Bacillati</taxon>
        <taxon>Bacillota</taxon>
        <taxon>Clostridia</taxon>
        <taxon>Eubacteriales</taxon>
        <taxon>Oscillospiraceae</taxon>
        <taxon>Anaerotruncus</taxon>
    </lineage>
</organism>
<comment type="caution">
    <text evidence="12">The sequence shown here is derived from an EMBL/GenBank/DDBJ whole genome shotgun (WGS) entry which is preliminary data.</text>
</comment>
<dbReference type="PANTHER" id="PTHR11067:SF9">
    <property type="entry name" value="INOSINE TRIPHOSPHATE PYROPHOSPHATASE"/>
    <property type="match status" value="1"/>
</dbReference>
<sequence>MKVIAATGNMGKLREFARIFAPLGIEPAAQSEVCPGLSVEETGTTFAENAFLKADAVHERTGLAAVADDSGLCVDALDGAPGVYSARYAGEETPYPEKISRLLGELEGVPEERRTARFVAHICYIGADGARIDAEGTCEGKIGREPHGDGGFGYDPIFYVGDRSFAELSAEEKDAVSHRGKALRELARKLNEHQNG</sequence>
<dbReference type="Gene3D" id="3.90.950.10">
    <property type="match status" value="1"/>
</dbReference>
<dbReference type="Proteomes" id="UP000276301">
    <property type="component" value="Unassembled WGS sequence"/>
</dbReference>